<dbReference type="AlphaFoldDB" id="A0A7J7TJS9"/>
<evidence type="ECO:0000313" key="2">
    <source>
        <dbReference type="EMBL" id="KAF6300633.1"/>
    </source>
</evidence>
<organism evidence="2 3">
    <name type="scientific">Myotis myotis</name>
    <name type="common">Greater mouse-eared bat</name>
    <name type="synonym">Vespertilio myotis</name>
    <dbReference type="NCBI Taxonomy" id="51298"/>
    <lineage>
        <taxon>Eukaryota</taxon>
        <taxon>Metazoa</taxon>
        <taxon>Chordata</taxon>
        <taxon>Craniata</taxon>
        <taxon>Vertebrata</taxon>
        <taxon>Euteleostomi</taxon>
        <taxon>Mammalia</taxon>
        <taxon>Eutheria</taxon>
        <taxon>Laurasiatheria</taxon>
        <taxon>Chiroptera</taxon>
        <taxon>Yangochiroptera</taxon>
        <taxon>Vespertilionidae</taxon>
        <taxon>Myotis</taxon>
    </lineage>
</organism>
<feature type="region of interest" description="Disordered" evidence="1">
    <location>
        <begin position="25"/>
        <end position="62"/>
    </location>
</feature>
<evidence type="ECO:0000256" key="1">
    <source>
        <dbReference type="SAM" id="MobiDB-lite"/>
    </source>
</evidence>
<proteinExistence type="predicted"/>
<sequence>MPSYSSLAGRCEVALRPQMALEESGRRWRGCQLPGPRERPWEPGSPKAGRAECHASDTAGPSRLWPSLPGEVCERQHLHFTDTGQEKLNLFRCPPLSGTEKPGHCPFVLLCWETQSNSAELPSAEPRP</sequence>
<reference evidence="2 3" key="1">
    <citation type="journal article" date="2020" name="Nature">
        <title>Six reference-quality genomes reveal evolution of bat adaptations.</title>
        <authorList>
            <person name="Jebb D."/>
            <person name="Huang Z."/>
            <person name="Pippel M."/>
            <person name="Hughes G.M."/>
            <person name="Lavrichenko K."/>
            <person name="Devanna P."/>
            <person name="Winkler S."/>
            <person name="Jermiin L.S."/>
            <person name="Skirmuntt E.C."/>
            <person name="Katzourakis A."/>
            <person name="Burkitt-Gray L."/>
            <person name="Ray D.A."/>
            <person name="Sullivan K.A.M."/>
            <person name="Roscito J.G."/>
            <person name="Kirilenko B.M."/>
            <person name="Davalos L.M."/>
            <person name="Corthals A.P."/>
            <person name="Power M.L."/>
            <person name="Jones G."/>
            <person name="Ransome R.D."/>
            <person name="Dechmann D.K.N."/>
            <person name="Locatelli A.G."/>
            <person name="Puechmaille S.J."/>
            <person name="Fedrigo O."/>
            <person name="Jarvis E.D."/>
            <person name="Hiller M."/>
            <person name="Vernes S.C."/>
            <person name="Myers E.W."/>
            <person name="Teeling E.C."/>
        </authorList>
    </citation>
    <scope>NUCLEOTIDE SEQUENCE [LARGE SCALE GENOMIC DNA]</scope>
    <source>
        <strain evidence="2">MMyoMyo1</strain>
        <tissue evidence="2">Flight muscle</tissue>
    </source>
</reference>
<keyword evidence="3" id="KW-1185">Reference proteome</keyword>
<name>A0A7J7TJS9_MYOMY</name>
<comment type="caution">
    <text evidence="2">The sequence shown here is derived from an EMBL/GenBank/DDBJ whole genome shotgun (WGS) entry which is preliminary data.</text>
</comment>
<evidence type="ECO:0000313" key="3">
    <source>
        <dbReference type="Proteomes" id="UP000527355"/>
    </source>
</evidence>
<accession>A0A7J7TJS9</accession>
<protein>
    <submittedName>
        <fullName evidence="2">Uncharacterized protein</fullName>
    </submittedName>
</protein>
<dbReference type="EMBL" id="JABWUV010000016">
    <property type="protein sequence ID" value="KAF6300633.1"/>
    <property type="molecule type" value="Genomic_DNA"/>
</dbReference>
<dbReference type="Proteomes" id="UP000527355">
    <property type="component" value="Unassembled WGS sequence"/>
</dbReference>
<gene>
    <name evidence="2" type="ORF">mMyoMyo1_009103</name>
</gene>